<dbReference type="FunFam" id="3.20.20.80:FF:000010">
    <property type="entry name" value="glucan endo-1,3-beta-glucosidase, basic"/>
    <property type="match status" value="1"/>
</dbReference>
<evidence type="ECO:0000256" key="5">
    <source>
        <dbReference type="RuleBase" id="RU004336"/>
    </source>
</evidence>
<keyword evidence="7" id="KW-1185">Reference proteome</keyword>
<evidence type="ECO:0000256" key="1">
    <source>
        <dbReference type="ARBA" id="ARBA00008773"/>
    </source>
</evidence>
<dbReference type="EMBL" id="JAMQYH010000005">
    <property type="protein sequence ID" value="KAJ1686791.1"/>
    <property type="molecule type" value="Genomic_DNA"/>
</dbReference>
<evidence type="ECO:0000256" key="3">
    <source>
        <dbReference type="ARBA" id="ARBA00023295"/>
    </source>
</evidence>
<reference evidence="6" key="1">
    <citation type="journal article" date="2022" name="Cell">
        <title>Repeat-based holocentromeres influence genome architecture and karyotype evolution.</title>
        <authorList>
            <person name="Hofstatter P.G."/>
            <person name="Thangavel G."/>
            <person name="Lux T."/>
            <person name="Neumann P."/>
            <person name="Vondrak T."/>
            <person name="Novak P."/>
            <person name="Zhang M."/>
            <person name="Costa L."/>
            <person name="Castellani M."/>
            <person name="Scott A."/>
            <person name="Toegelov H."/>
            <person name="Fuchs J."/>
            <person name="Mata-Sucre Y."/>
            <person name="Dias Y."/>
            <person name="Vanzela A.L.L."/>
            <person name="Huettel B."/>
            <person name="Almeida C.C.S."/>
            <person name="Simkova H."/>
            <person name="Souza G."/>
            <person name="Pedrosa-Harand A."/>
            <person name="Macas J."/>
            <person name="Mayer K.F.X."/>
            <person name="Houben A."/>
            <person name="Marques A."/>
        </authorList>
    </citation>
    <scope>NUCLEOTIDE SEQUENCE</scope>
    <source>
        <strain evidence="6">RhyBre1mFocal</strain>
    </source>
</reference>
<dbReference type="Pfam" id="PF00332">
    <property type="entry name" value="Glyco_hydro_17"/>
    <property type="match status" value="1"/>
</dbReference>
<dbReference type="AlphaFoldDB" id="A0A9Q0C3V2"/>
<dbReference type="InterPro" id="IPR044965">
    <property type="entry name" value="Glyco_hydro_17_plant"/>
</dbReference>
<dbReference type="Proteomes" id="UP001151287">
    <property type="component" value="Unassembled WGS sequence"/>
</dbReference>
<sequence length="338" mass="36697">MGRSRCRICEVAIWFLCSSFAIFAGVEAIGVNYGLLGDNLPSPDKVISLYKSRGIRSLRLFNPDQNALHALKGSDISVILGTLNEDLQQLASSQSYAATWVQTNVAPFAGSVHFKYIDAGNEVIPGDLATYVLPAMQNLDAALNDAGYSIPVTTAVSTQVLGDSYPPSQGTFSDSASSYMAPIATFLESRGYPLLVNVYPYFSYTSNTKEVHLDYALFNAHQTVVLDGGVQYSNLFDAIVDSVYAALEKSGGPNVDVVVSETGWPSGGSAPGASVENARIYNNNVVAHVKRGTPRRPGKELETYLFAMFNENQKPEGVEQHFGLYRPDMTEVYHVDFS</sequence>
<dbReference type="Gene3D" id="3.20.20.80">
    <property type="entry name" value="Glycosidases"/>
    <property type="match status" value="1"/>
</dbReference>
<gene>
    <name evidence="6" type="ORF">LUZ63_018181</name>
</gene>
<evidence type="ECO:0000313" key="6">
    <source>
        <dbReference type="EMBL" id="KAJ1686791.1"/>
    </source>
</evidence>
<keyword evidence="3 5" id="KW-0326">Glycosidase</keyword>
<evidence type="ECO:0000256" key="2">
    <source>
        <dbReference type="ARBA" id="ARBA00022801"/>
    </source>
</evidence>
<accession>A0A9Q0C3V2</accession>
<evidence type="ECO:0000256" key="4">
    <source>
        <dbReference type="RuleBase" id="RU004335"/>
    </source>
</evidence>
<organism evidence="6 7">
    <name type="scientific">Rhynchospora breviuscula</name>
    <dbReference type="NCBI Taxonomy" id="2022672"/>
    <lineage>
        <taxon>Eukaryota</taxon>
        <taxon>Viridiplantae</taxon>
        <taxon>Streptophyta</taxon>
        <taxon>Embryophyta</taxon>
        <taxon>Tracheophyta</taxon>
        <taxon>Spermatophyta</taxon>
        <taxon>Magnoliopsida</taxon>
        <taxon>Liliopsida</taxon>
        <taxon>Poales</taxon>
        <taxon>Cyperaceae</taxon>
        <taxon>Cyperoideae</taxon>
        <taxon>Rhynchosporeae</taxon>
        <taxon>Rhynchospora</taxon>
    </lineage>
</organism>
<dbReference type="InterPro" id="IPR017853">
    <property type="entry name" value="GH"/>
</dbReference>
<keyword evidence="2 5" id="KW-0378">Hydrolase</keyword>
<comment type="caution">
    <text evidence="6">The sequence shown here is derived from an EMBL/GenBank/DDBJ whole genome shotgun (WGS) entry which is preliminary data.</text>
</comment>
<dbReference type="SUPFAM" id="SSF51445">
    <property type="entry name" value="(Trans)glycosidases"/>
    <property type="match status" value="1"/>
</dbReference>
<dbReference type="InterPro" id="IPR000490">
    <property type="entry name" value="Glyco_hydro_17"/>
</dbReference>
<name>A0A9Q0C3V2_9POAL</name>
<dbReference type="OrthoDB" id="941679at2759"/>
<dbReference type="GO" id="GO:0042973">
    <property type="term" value="F:glucan endo-1,3-beta-D-glucosidase activity"/>
    <property type="evidence" value="ECO:0007669"/>
    <property type="project" value="UniProtKB-ARBA"/>
</dbReference>
<dbReference type="PROSITE" id="PS00587">
    <property type="entry name" value="GLYCOSYL_HYDROL_F17"/>
    <property type="match status" value="1"/>
</dbReference>
<evidence type="ECO:0000313" key="7">
    <source>
        <dbReference type="Proteomes" id="UP001151287"/>
    </source>
</evidence>
<comment type="similarity">
    <text evidence="1 4">Belongs to the glycosyl hydrolase 17 family.</text>
</comment>
<dbReference type="PANTHER" id="PTHR32227">
    <property type="entry name" value="GLUCAN ENDO-1,3-BETA-GLUCOSIDASE BG1-RELATED-RELATED"/>
    <property type="match status" value="1"/>
</dbReference>
<dbReference type="GO" id="GO:0005975">
    <property type="term" value="P:carbohydrate metabolic process"/>
    <property type="evidence" value="ECO:0007669"/>
    <property type="project" value="InterPro"/>
</dbReference>
<protein>
    <submittedName>
        <fullName evidence="6">Uncharacterized protein</fullName>
    </submittedName>
</protein>
<proteinExistence type="inferred from homology"/>